<keyword evidence="2" id="KW-1185">Reference proteome</keyword>
<dbReference type="EMBL" id="BMNZ01000004">
    <property type="protein sequence ID" value="GGM97998.1"/>
    <property type="molecule type" value="Genomic_DNA"/>
</dbReference>
<reference evidence="2" key="1">
    <citation type="journal article" date="2019" name="Int. J. Syst. Evol. Microbiol.">
        <title>The Global Catalogue of Microorganisms (GCM) 10K type strain sequencing project: providing services to taxonomists for standard genome sequencing and annotation.</title>
        <authorList>
            <consortium name="The Broad Institute Genomics Platform"/>
            <consortium name="The Broad Institute Genome Sequencing Center for Infectious Disease"/>
            <person name="Wu L."/>
            <person name="Ma J."/>
        </authorList>
    </citation>
    <scope>NUCLEOTIDE SEQUENCE [LARGE SCALE GENOMIC DNA]</scope>
    <source>
        <strain evidence="2">JCM 1365</strain>
    </source>
</reference>
<dbReference type="Proteomes" id="UP000623461">
    <property type="component" value="Unassembled WGS sequence"/>
</dbReference>
<comment type="caution">
    <text evidence="1">The sequence shown here is derived from an EMBL/GenBank/DDBJ whole genome shotgun (WGS) entry which is preliminary data.</text>
</comment>
<accession>A0ABQ2I1R5</accession>
<evidence type="ECO:0000313" key="2">
    <source>
        <dbReference type="Proteomes" id="UP000623461"/>
    </source>
</evidence>
<name>A0ABQ2I1R5_9MICO</name>
<evidence type="ECO:0000313" key="1">
    <source>
        <dbReference type="EMBL" id="GGM97998.1"/>
    </source>
</evidence>
<sequence>MEQCQALRCALPDNASFSHTTAAALHGLPLSYALEADDRLHVIRPIDAPHLRRANVVGHRAVHARAVTTTHGLPVVGLADTWVDLGELAGRGKPLGLDDAIVIGDACATALEGVEPLNRALARRVRPRGKALLTEALELIRVGSWSPRETQARIMLVRAGLPGPALNRPIPASWNEDLILGYGDLVWEFRLPSGREVRVIGEYQGAEFHSSDEQRAHDAIRRRRFERDGWVVIELWATDLATTQARWSAIRRFATELGVPESSLTLQDTDPHFFSRHAIDEAIARTTAGALGPLEPAP</sequence>
<dbReference type="Gene3D" id="3.40.960.10">
    <property type="entry name" value="VSR Endonuclease"/>
    <property type="match status" value="1"/>
</dbReference>
<proteinExistence type="predicted"/>
<organism evidence="1 2">
    <name type="scientific">Terrabacter tumescens</name>
    <dbReference type="NCBI Taxonomy" id="60443"/>
    <lineage>
        <taxon>Bacteria</taxon>
        <taxon>Bacillati</taxon>
        <taxon>Actinomycetota</taxon>
        <taxon>Actinomycetes</taxon>
        <taxon>Micrococcales</taxon>
        <taxon>Intrasporangiaceae</taxon>
        <taxon>Terrabacter</taxon>
    </lineage>
</organism>
<gene>
    <name evidence="1" type="ORF">GCM10009721_26250</name>
</gene>
<protein>
    <recommendedName>
        <fullName evidence="3">DUF559 domain-containing protein</fullName>
    </recommendedName>
</protein>
<evidence type="ECO:0008006" key="3">
    <source>
        <dbReference type="Google" id="ProtNLM"/>
    </source>
</evidence>